<feature type="transmembrane region" description="Helical" evidence="10">
    <location>
        <begin position="182"/>
        <end position="206"/>
    </location>
</feature>
<dbReference type="STRING" id="34508.A0A4U5MVI2"/>
<dbReference type="Gene3D" id="1.20.1070.10">
    <property type="entry name" value="Rhodopsin 7-helix transmembrane proteins"/>
    <property type="match status" value="1"/>
</dbReference>
<evidence type="ECO:0000313" key="13">
    <source>
        <dbReference type="Proteomes" id="UP000298663"/>
    </source>
</evidence>
<evidence type="ECO:0000256" key="10">
    <source>
        <dbReference type="SAM" id="Phobius"/>
    </source>
</evidence>
<accession>A0A4U5MVI2</accession>
<sequence length="337" mass="39340">MLPTYFLFILTVYCSVFFVGFAGNIWVIITLLFIRNNKNHPISWRFRRVTSYVLALSITDLLVLSMIPMLVHYFLSSQWYFGYFMCKVFWTIENVNKLLSVAILSFMSVERYMGVCRPLNRSFSRNCSVVLIISLCLIFITALCFPILYYSGTAHYGVWKNETLEVRTACNSNLPDRVLPFFITYMFTLGYVAPAVCITICYLLIVRQVKEKIIMSRRNSVTQANKLVHSVSWVVLFHFVCWTPFWTMVLVTLVNTTKFFGTSVAVSETFAMVKVLTSFLPYINSAGNWIFYALLNRKIQGISREIRNRQMQKFQNSFIRKKFSRVGSNKERRIRDV</sequence>
<dbReference type="SUPFAM" id="SSF81321">
    <property type="entry name" value="Family A G protein-coupled receptor-like"/>
    <property type="match status" value="1"/>
</dbReference>
<feature type="transmembrane region" description="Helical" evidence="10">
    <location>
        <begin position="95"/>
        <end position="115"/>
    </location>
</feature>
<evidence type="ECO:0000259" key="11">
    <source>
        <dbReference type="PROSITE" id="PS50262"/>
    </source>
</evidence>
<dbReference type="PANTHER" id="PTHR24229">
    <property type="entry name" value="NEUROPEPTIDES RECEPTOR"/>
    <property type="match status" value="1"/>
</dbReference>
<dbReference type="GO" id="GO:0043005">
    <property type="term" value="C:neuron projection"/>
    <property type="evidence" value="ECO:0007669"/>
    <property type="project" value="TreeGrafter"/>
</dbReference>
<name>A0A4U5MVI2_STECR</name>
<dbReference type="GO" id="GO:0005886">
    <property type="term" value="C:plasma membrane"/>
    <property type="evidence" value="ECO:0007669"/>
    <property type="project" value="UniProtKB-SubCell"/>
</dbReference>
<keyword evidence="6 10" id="KW-0472">Membrane</keyword>
<gene>
    <name evidence="12" type="ORF">L596_021041</name>
</gene>
<evidence type="ECO:0000256" key="9">
    <source>
        <dbReference type="RuleBase" id="RU000688"/>
    </source>
</evidence>
<dbReference type="InterPro" id="IPR000276">
    <property type="entry name" value="GPCR_Rhodpsn"/>
</dbReference>
<dbReference type="PROSITE" id="PS50262">
    <property type="entry name" value="G_PROTEIN_RECEP_F1_2"/>
    <property type="match status" value="1"/>
</dbReference>
<keyword evidence="13" id="KW-1185">Reference proteome</keyword>
<organism evidence="12 13">
    <name type="scientific">Steinernema carpocapsae</name>
    <name type="common">Entomopathogenic nematode</name>
    <dbReference type="NCBI Taxonomy" id="34508"/>
    <lineage>
        <taxon>Eukaryota</taxon>
        <taxon>Metazoa</taxon>
        <taxon>Ecdysozoa</taxon>
        <taxon>Nematoda</taxon>
        <taxon>Chromadorea</taxon>
        <taxon>Rhabditida</taxon>
        <taxon>Tylenchina</taxon>
        <taxon>Panagrolaimomorpha</taxon>
        <taxon>Strongyloidoidea</taxon>
        <taxon>Steinernematidae</taxon>
        <taxon>Steinernema</taxon>
    </lineage>
</organism>
<dbReference type="AlphaFoldDB" id="A0A4U5MVI2"/>
<evidence type="ECO:0000256" key="8">
    <source>
        <dbReference type="ARBA" id="ARBA00023224"/>
    </source>
</evidence>
<comment type="subcellular location">
    <subcellularLocation>
        <location evidence="1">Cell membrane</location>
        <topology evidence="1">Multi-pass membrane protein</topology>
    </subcellularLocation>
</comment>
<feature type="transmembrane region" description="Helical" evidence="10">
    <location>
        <begin position="127"/>
        <end position="150"/>
    </location>
</feature>
<dbReference type="PRINTS" id="PR00237">
    <property type="entry name" value="GPCRRHODOPSN"/>
</dbReference>
<keyword evidence="3 9" id="KW-0812">Transmembrane</keyword>
<keyword evidence="4 10" id="KW-1133">Transmembrane helix</keyword>
<feature type="transmembrane region" description="Helical" evidence="10">
    <location>
        <begin position="227"/>
        <end position="251"/>
    </location>
</feature>
<feature type="transmembrane region" description="Helical" evidence="10">
    <location>
        <begin position="271"/>
        <end position="295"/>
    </location>
</feature>
<feature type="transmembrane region" description="Helical" evidence="10">
    <location>
        <begin position="6"/>
        <end position="33"/>
    </location>
</feature>
<evidence type="ECO:0000256" key="3">
    <source>
        <dbReference type="ARBA" id="ARBA00022692"/>
    </source>
</evidence>
<keyword evidence="8 9" id="KW-0807">Transducer</keyword>
<evidence type="ECO:0000313" key="12">
    <source>
        <dbReference type="EMBL" id="TKR73768.1"/>
    </source>
</evidence>
<evidence type="ECO:0000256" key="7">
    <source>
        <dbReference type="ARBA" id="ARBA00023170"/>
    </source>
</evidence>
<keyword evidence="2" id="KW-1003">Cell membrane</keyword>
<dbReference type="CDD" id="cd00637">
    <property type="entry name" value="7tm_classA_rhodopsin-like"/>
    <property type="match status" value="1"/>
</dbReference>
<reference evidence="12 13" key="1">
    <citation type="journal article" date="2015" name="Genome Biol.">
        <title>Comparative genomics of Steinernema reveals deeply conserved gene regulatory networks.</title>
        <authorList>
            <person name="Dillman A.R."/>
            <person name="Macchietto M."/>
            <person name="Porter C.F."/>
            <person name="Rogers A."/>
            <person name="Williams B."/>
            <person name="Antoshechkin I."/>
            <person name="Lee M.M."/>
            <person name="Goodwin Z."/>
            <person name="Lu X."/>
            <person name="Lewis E.E."/>
            <person name="Goodrich-Blair H."/>
            <person name="Stock S.P."/>
            <person name="Adams B.J."/>
            <person name="Sternberg P.W."/>
            <person name="Mortazavi A."/>
        </authorList>
    </citation>
    <scope>NUCLEOTIDE SEQUENCE [LARGE SCALE GENOMIC DNA]</scope>
    <source>
        <strain evidence="12 13">ALL</strain>
    </source>
</reference>
<comment type="caution">
    <text evidence="12">The sequence shown here is derived from an EMBL/GenBank/DDBJ whole genome shotgun (WGS) entry which is preliminary data.</text>
</comment>
<dbReference type="EMBL" id="AZBU02000006">
    <property type="protein sequence ID" value="TKR73768.1"/>
    <property type="molecule type" value="Genomic_DNA"/>
</dbReference>
<evidence type="ECO:0000256" key="5">
    <source>
        <dbReference type="ARBA" id="ARBA00023040"/>
    </source>
</evidence>
<dbReference type="GO" id="GO:0004930">
    <property type="term" value="F:G protein-coupled receptor activity"/>
    <property type="evidence" value="ECO:0007669"/>
    <property type="project" value="UniProtKB-KW"/>
</dbReference>
<dbReference type="PANTHER" id="PTHR24229:SF40">
    <property type="entry name" value="ALLATOSTATIN C RECEPTOR 1-RELATED"/>
    <property type="match status" value="1"/>
</dbReference>
<evidence type="ECO:0000256" key="6">
    <source>
        <dbReference type="ARBA" id="ARBA00023136"/>
    </source>
</evidence>
<evidence type="ECO:0000256" key="2">
    <source>
        <dbReference type="ARBA" id="ARBA00022475"/>
    </source>
</evidence>
<dbReference type="PROSITE" id="PS00237">
    <property type="entry name" value="G_PROTEIN_RECEP_F1_1"/>
    <property type="match status" value="1"/>
</dbReference>
<feature type="domain" description="G-protein coupled receptors family 1 profile" evidence="11">
    <location>
        <begin position="23"/>
        <end position="292"/>
    </location>
</feature>
<reference evidence="12 13" key="2">
    <citation type="journal article" date="2019" name="G3 (Bethesda)">
        <title>Hybrid Assembly of the Genome of the Entomopathogenic Nematode Steinernema carpocapsae Identifies the X-Chromosome.</title>
        <authorList>
            <person name="Serra L."/>
            <person name="Macchietto M."/>
            <person name="Macias-Munoz A."/>
            <person name="McGill C.J."/>
            <person name="Rodriguez I.M."/>
            <person name="Rodriguez B."/>
            <person name="Murad R."/>
            <person name="Mortazavi A."/>
        </authorList>
    </citation>
    <scope>NUCLEOTIDE SEQUENCE [LARGE SCALE GENOMIC DNA]</scope>
    <source>
        <strain evidence="12 13">ALL</strain>
    </source>
</reference>
<evidence type="ECO:0000256" key="4">
    <source>
        <dbReference type="ARBA" id="ARBA00022989"/>
    </source>
</evidence>
<protein>
    <recommendedName>
        <fullName evidence="11">G-protein coupled receptors family 1 profile domain-containing protein</fullName>
    </recommendedName>
</protein>
<dbReference type="GO" id="GO:0042277">
    <property type="term" value="F:peptide binding"/>
    <property type="evidence" value="ECO:0007669"/>
    <property type="project" value="TreeGrafter"/>
</dbReference>
<dbReference type="Proteomes" id="UP000298663">
    <property type="component" value="Unassembled WGS sequence"/>
</dbReference>
<comment type="similarity">
    <text evidence="9">Belongs to the G-protein coupled receptor 1 family.</text>
</comment>
<keyword evidence="5 9" id="KW-0297">G-protein coupled receptor</keyword>
<dbReference type="InterPro" id="IPR017452">
    <property type="entry name" value="GPCR_Rhodpsn_7TM"/>
</dbReference>
<keyword evidence="7 9" id="KW-0675">Receptor</keyword>
<feature type="transmembrane region" description="Helical" evidence="10">
    <location>
        <begin position="53"/>
        <end position="75"/>
    </location>
</feature>
<dbReference type="OrthoDB" id="5873450at2759"/>
<proteinExistence type="inferred from homology"/>
<evidence type="ECO:0000256" key="1">
    <source>
        <dbReference type="ARBA" id="ARBA00004651"/>
    </source>
</evidence>
<dbReference type="Pfam" id="PF00001">
    <property type="entry name" value="7tm_1"/>
    <property type="match status" value="1"/>
</dbReference>